<dbReference type="GO" id="GO:0008999">
    <property type="term" value="F:protein-N-terminal-alanine acetyltransferase activity"/>
    <property type="evidence" value="ECO:0007669"/>
    <property type="project" value="TreeGrafter"/>
</dbReference>
<comment type="caution">
    <text evidence="2">The sequence shown here is derived from an EMBL/GenBank/DDBJ whole genome shotgun (WGS) entry which is preliminary data.</text>
</comment>
<evidence type="ECO:0000313" key="3">
    <source>
        <dbReference type="Proteomes" id="UP000555564"/>
    </source>
</evidence>
<proteinExistence type="predicted"/>
<feature type="domain" description="N-acetyltransferase" evidence="1">
    <location>
        <begin position="27"/>
        <end position="184"/>
    </location>
</feature>
<dbReference type="RefSeq" id="WP_343072715.1">
    <property type="nucleotide sequence ID" value="NZ_BAAALO010000094.1"/>
</dbReference>
<dbReference type="PANTHER" id="PTHR43441">
    <property type="entry name" value="RIBOSOMAL-PROTEIN-SERINE ACETYLTRANSFERASE"/>
    <property type="match status" value="1"/>
</dbReference>
<keyword evidence="3" id="KW-1185">Reference proteome</keyword>
<keyword evidence="2" id="KW-0808">Transferase</keyword>
<dbReference type="EMBL" id="JACHIU010000001">
    <property type="protein sequence ID" value="MBB6474099.1"/>
    <property type="molecule type" value="Genomic_DNA"/>
</dbReference>
<name>A0A7X0IGD6_9ACTN</name>
<accession>A0A7X0IGD6</accession>
<dbReference type="GO" id="GO:1990189">
    <property type="term" value="F:protein N-terminal-serine acetyltransferase activity"/>
    <property type="evidence" value="ECO:0007669"/>
    <property type="project" value="TreeGrafter"/>
</dbReference>
<protein>
    <submittedName>
        <fullName evidence="2">RimJ/RimL family protein N-acetyltransferase</fullName>
    </submittedName>
</protein>
<dbReference type="InterPro" id="IPR000182">
    <property type="entry name" value="GNAT_dom"/>
</dbReference>
<dbReference type="PROSITE" id="PS51186">
    <property type="entry name" value="GNAT"/>
    <property type="match status" value="1"/>
</dbReference>
<dbReference type="InterPro" id="IPR051908">
    <property type="entry name" value="Ribosomal_N-acetyltransferase"/>
</dbReference>
<dbReference type="AlphaFoldDB" id="A0A7X0IGD6"/>
<dbReference type="Pfam" id="PF13302">
    <property type="entry name" value="Acetyltransf_3"/>
    <property type="match status" value="1"/>
</dbReference>
<dbReference type="SUPFAM" id="SSF55729">
    <property type="entry name" value="Acyl-CoA N-acyltransferases (Nat)"/>
    <property type="match status" value="1"/>
</dbReference>
<dbReference type="Gene3D" id="3.40.630.30">
    <property type="match status" value="1"/>
</dbReference>
<dbReference type="PANTHER" id="PTHR43441:SF10">
    <property type="entry name" value="ACETYLTRANSFERASE"/>
    <property type="match status" value="1"/>
</dbReference>
<dbReference type="InterPro" id="IPR016181">
    <property type="entry name" value="Acyl_CoA_acyltransferase"/>
</dbReference>
<evidence type="ECO:0000313" key="2">
    <source>
        <dbReference type="EMBL" id="MBB6474099.1"/>
    </source>
</evidence>
<organism evidence="2 3">
    <name type="scientific">Sphaerisporangium rubeum</name>
    <dbReference type="NCBI Taxonomy" id="321317"/>
    <lineage>
        <taxon>Bacteria</taxon>
        <taxon>Bacillati</taxon>
        <taxon>Actinomycetota</taxon>
        <taxon>Actinomycetes</taxon>
        <taxon>Streptosporangiales</taxon>
        <taxon>Streptosporangiaceae</taxon>
        <taxon>Sphaerisporangium</taxon>
    </lineage>
</organism>
<reference evidence="2 3" key="1">
    <citation type="submission" date="2020-08" db="EMBL/GenBank/DDBJ databases">
        <title>Sequencing the genomes of 1000 actinobacteria strains.</title>
        <authorList>
            <person name="Klenk H.-P."/>
        </authorList>
    </citation>
    <scope>NUCLEOTIDE SEQUENCE [LARGE SCALE GENOMIC DNA]</scope>
    <source>
        <strain evidence="2 3">DSM 44936</strain>
    </source>
</reference>
<dbReference type="Proteomes" id="UP000555564">
    <property type="component" value="Unassembled WGS sequence"/>
</dbReference>
<sequence>MLTPISPVVAVGAMRTTGQPRLHAGELVLRPWNADDVAVVVEAFRDPAIQLWNLEGELGEDQAARLIGVWQARWRLETGASWAVTEQGVVLGRVGLRTVDLALGIGEVAYWTLPAARRRGVTARAVSELARWALDDLGLHRLELRHSMANVASCRVAGRAGFTAEGVLRSALLHADGWHDMHIHGLVR</sequence>
<gene>
    <name evidence="2" type="ORF">BJ992_003530</name>
</gene>
<evidence type="ECO:0000259" key="1">
    <source>
        <dbReference type="PROSITE" id="PS51186"/>
    </source>
</evidence>
<dbReference type="GO" id="GO:0005737">
    <property type="term" value="C:cytoplasm"/>
    <property type="evidence" value="ECO:0007669"/>
    <property type="project" value="TreeGrafter"/>
</dbReference>